<sequence>MKKKMRWDDNSTEVPDHLTVEQETMLKHWGNSSRVTEYRRIAGVLRRAGIYTLKDGDAVTRSNRQWTVALAQAGFFPEEGDKRLIDDLELWVNSKRLVRKDLHEVEGWIWMDNLEKINWTAPTRDWIKNLKATREFSTYLNTKWGLDNTVHQWRDRWSKLWKAAIHNRRAVWIWRFLQRGYFTSSRGKGWSEDMRKCLRCRTGEETLEHAFWECSRLQRRIHELESCGAIPSNANSLIEWLDIGLNQAGVNTSCVWAFGIYITTIWRDRNDLKFRGRRALRPLQLMLRNLQLEIESFPKPETSNRQIEITREAKNSVQSWIHTWTQRRQMGGPQGVFDATQESTRTSTATLLDLTDDLSTMLMTVPTPMVGPTPPHETQEDTSDSGWQSVGNAGSLTPSQNTPRLSSRDEEDNKR</sequence>
<feature type="compositionally biased region" description="Basic and acidic residues" evidence="1">
    <location>
        <begin position="406"/>
        <end position="415"/>
    </location>
</feature>
<proteinExistence type="predicted"/>
<evidence type="ECO:0008006" key="4">
    <source>
        <dbReference type="Google" id="ProtNLM"/>
    </source>
</evidence>
<gene>
    <name evidence="2" type="ORF">R1sor_002522</name>
</gene>
<keyword evidence="3" id="KW-1185">Reference proteome</keyword>
<comment type="caution">
    <text evidence="2">The sequence shown here is derived from an EMBL/GenBank/DDBJ whole genome shotgun (WGS) entry which is preliminary data.</text>
</comment>
<dbReference type="AlphaFoldDB" id="A0ABD3H269"/>
<protein>
    <recommendedName>
        <fullName evidence="4">Reverse transcriptase zinc-binding domain-containing protein</fullName>
    </recommendedName>
</protein>
<feature type="region of interest" description="Disordered" evidence="1">
    <location>
        <begin position="364"/>
        <end position="415"/>
    </location>
</feature>
<dbReference type="Proteomes" id="UP001633002">
    <property type="component" value="Unassembled WGS sequence"/>
</dbReference>
<evidence type="ECO:0000313" key="2">
    <source>
        <dbReference type="EMBL" id="KAL3684500.1"/>
    </source>
</evidence>
<feature type="compositionally biased region" description="Polar residues" evidence="1">
    <location>
        <begin position="384"/>
        <end position="405"/>
    </location>
</feature>
<accession>A0ABD3H269</accession>
<dbReference type="EMBL" id="JBJQOH010000006">
    <property type="protein sequence ID" value="KAL3684500.1"/>
    <property type="molecule type" value="Genomic_DNA"/>
</dbReference>
<evidence type="ECO:0000256" key="1">
    <source>
        <dbReference type="SAM" id="MobiDB-lite"/>
    </source>
</evidence>
<name>A0ABD3H269_9MARC</name>
<organism evidence="2 3">
    <name type="scientific">Riccia sorocarpa</name>
    <dbReference type="NCBI Taxonomy" id="122646"/>
    <lineage>
        <taxon>Eukaryota</taxon>
        <taxon>Viridiplantae</taxon>
        <taxon>Streptophyta</taxon>
        <taxon>Embryophyta</taxon>
        <taxon>Marchantiophyta</taxon>
        <taxon>Marchantiopsida</taxon>
        <taxon>Marchantiidae</taxon>
        <taxon>Marchantiales</taxon>
        <taxon>Ricciaceae</taxon>
        <taxon>Riccia</taxon>
    </lineage>
</organism>
<evidence type="ECO:0000313" key="3">
    <source>
        <dbReference type="Proteomes" id="UP001633002"/>
    </source>
</evidence>
<reference evidence="2 3" key="1">
    <citation type="submission" date="2024-09" db="EMBL/GenBank/DDBJ databases">
        <title>Chromosome-scale assembly of Riccia sorocarpa.</title>
        <authorList>
            <person name="Paukszto L."/>
        </authorList>
    </citation>
    <scope>NUCLEOTIDE SEQUENCE [LARGE SCALE GENOMIC DNA]</scope>
    <source>
        <strain evidence="2">LP-2024</strain>
        <tissue evidence="2">Aerial parts of the thallus</tissue>
    </source>
</reference>